<name>A0A4C1ZSQ4_EUMVA</name>
<keyword evidence="3" id="KW-1185">Reference proteome</keyword>
<dbReference type="AlphaFoldDB" id="A0A4C1ZSQ4"/>
<dbReference type="EMBL" id="BGZK01002133">
    <property type="protein sequence ID" value="GBP91010.1"/>
    <property type="molecule type" value="Genomic_DNA"/>
</dbReference>
<proteinExistence type="predicted"/>
<evidence type="ECO:0000313" key="3">
    <source>
        <dbReference type="Proteomes" id="UP000299102"/>
    </source>
</evidence>
<gene>
    <name evidence="2" type="ORF">EVAR_60485_1</name>
</gene>
<comment type="caution">
    <text evidence="2">The sequence shown here is derived from an EMBL/GenBank/DDBJ whole genome shotgun (WGS) entry which is preliminary data.</text>
</comment>
<feature type="region of interest" description="Disordered" evidence="1">
    <location>
        <begin position="1"/>
        <end position="61"/>
    </location>
</feature>
<accession>A0A4C1ZSQ4</accession>
<evidence type="ECO:0000313" key="2">
    <source>
        <dbReference type="EMBL" id="GBP91010.1"/>
    </source>
</evidence>
<organism evidence="2 3">
    <name type="scientific">Eumeta variegata</name>
    <name type="common">Bagworm moth</name>
    <name type="synonym">Eumeta japonica</name>
    <dbReference type="NCBI Taxonomy" id="151549"/>
    <lineage>
        <taxon>Eukaryota</taxon>
        <taxon>Metazoa</taxon>
        <taxon>Ecdysozoa</taxon>
        <taxon>Arthropoda</taxon>
        <taxon>Hexapoda</taxon>
        <taxon>Insecta</taxon>
        <taxon>Pterygota</taxon>
        <taxon>Neoptera</taxon>
        <taxon>Endopterygota</taxon>
        <taxon>Lepidoptera</taxon>
        <taxon>Glossata</taxon>
        <taxon>Ditrysia</taxon>
        <taxon>Tineoidea</taxon>
        <taxon>Psychidae</taxon>
        <taxon>Oiketicinae</taxon>
        <taxon>Eumeta</taxon>
    </lineage>
</organism>
<reference evidence="2 3" key="1">
    <citation type="journal article" date="2019" name="Commun. Biol.">
        <title>The bagworm genome reveals a unique fibroin gene that provides high tensile strength.</title>
        <authorList>
            <person name="Kono N."/>
            <person name="Nakamura H."/>
            <person name="Ohtoshi R."/>
            <person name="Tomita M."/>
            <person name="Numata K."/>
            <person name="Arakawa K."/>
        </authorList>
    </citation>
    <scope>NUCLEOTIDE SEQUENCE [LARGE SCALE GENOMIC DNA]</scope>
</reference>
<evidence type="ECO:0000256" key="1">
    <source>
        <dbReference type="SAM" id="MobiDB-lite"/>
    </source>
</evidence>
<sequence>MKPRVNASRKDSIDADYAQFPHAHRGARLGGTAPDEGIKLEDHRGHHRGGIHQDAGHGRARAAMKRNSHFSLLGAEVGSFTEPTFTLAENEIPRADGATYVRGLTSDGRS</sequence>
<protein>
    <submittedName>
        <fullName evidence="2">Uncharacterized protein</fullName>
    </submittedName>
</protein>
<dbReference type="Proteomes" id="UP000299102">
    <property type="component" value="Unassembled WGS sequence"/>
</dbReference>